<dbReference type="InterPro" id="IPR036551">
    <property type="entry name" value="Flavin_trans-like"/>
</dbReference>
<feature type="domain" description="Flavoprotein" evidence="5">
    <location>
        <begin position="7"/>
        <end position="176"/>
    </location>
</feature>
<dbReference type="Gene3D" id="3.40.50.1950">
    <property type="entry name" value="Flavin prenyltransferase-like"/>
    <property type="match status" value="1"/>
</dbReference>
<dbReference type="Proteomes" id="UP000250234">
    <property type="component" value="Unassembled WGS sequence"/>
</dbReference>
<comment type="cofactor">
    <cofactor evidence="3">
        <name>Mg(2+)</name>
        <dbReference type="ChEBI" id="CHEBI:18420"/>
    </cofactor>
</comment>
<feature type="binding site" evidence="3">
    <location>
        <position position="336"/>
    </location>
    <ligand>
        <name>CTP</name>
        <dbReference type="ChEBI" id="CHEBI:37563"/>
    </ligand>
</feature>
<dbReference type="GO" id="GO:0015937">
    <property type="term" value="P:coenzyme A biosynthetic process"/>
    <property type="evidence" value="ECO:0007669"/>
    <property type="project" value="UniProtKB-UniRule"/>
</dbReference>
<comment type="similarity">
    <text evidence="3 4">In the C-terminal section; belongs to the PPC synthetase family.</text>
</comment>
<feature type="binding site" evidence="3">
    <location>
        <position position="278"/>
    </location>
    <ligand>
        <name>CTP</name>
        <dbReference type="ChEBI" id="CHEBI:37563"/>
    </ligand>
</feature>
<evidence type="ECO:0000256" key="3">
    <source>
        <dbReference type="HAMAP-Rule" id="MF_02225"/>
    </source>
</evidence>
<evidence type="ECO:0000256" key="2">
    <source>
        <dbReference type="ARBA" id="ARBA00023239"/>
    </source>
</evidence>
<evidence type="ECO:0000259" key="6">
    <source>
        <dbReference type="Pfam" id="PF04127"/>
    </source>
</evidence>
<dbReference type="GO" id="GO:0015941">
    <property type="term" value="P:pantothenate catabolic process"/>
    <property type="evidence" value="ECO:0007669"/>
    <property type="project" value="InterPro"/>
</dbReference>
<evidence type="ECO:0000313" key="7">
    <source>
        <dbReference type="EMBL" id="SQC07404.1"/>
    </source>
</evidence>
<keyword evidence="3 4" id="KW-0285">Flavoprotein</keyword>
<dbReference type="InterPro" id="IPR007085">
    <property type="entry name" value="DNA/pantothenate-metab_flavo_C"/>
</dbReference>
<dbReference type="GO" id="GO:0046872">
    <property type="term" value="F:metal ion binding"/>
    <property type="evidence" value="ECO:0007669"/>
    <property type="project" value="UniProtKB-KW"/>
</dbReference>
<feature type="region of interest" description="Phosphopantothenate--cysteine ligase" evidence="3">
    <location>
        <begin position="190"/>
        <end position="395"/>
    </location>
</feature>
<organism evidence="7 8">
    <name type="scientific">Clostridium perfringens</name>
    <dbReference type="NCBI Taxonomy" id="1502"/>
    <lineage>
        <taxon>Bacteria</taxon>
        <taxon>Bacillati</taxon>
        <taxon>Bacillota</taxon>
        <taxon>Clostridia</taxon>
        <taxon>Eubacteriales</taxon>
        <taxon>Clostridiaceae</taxon>
        <taxon>Clostridium</taxon>
    </lineage>
</organism>
<gene>
    <name evidence="3 7" type="primary">coaBC</name>
    <name evidence="7" type="ORF">NCTC8081_01532</name>
</gene>
<keyword evidence="3" id="KW-0460">Magnesium</keyword>
<dbReference type="PANTHER" id="PTHR14359:SF6">
    <property type="entry name" value="PHOSPHOPANTOTHENOYLCYSTEINE DECARBOXYLASE"/>
    <property type="match status" value="1"/>
</dbReference>
<comment type="pathway">
    <text evidence="3 4">Cofactor biosynthesis; coenzyme A biosynthesis; CoA from (R)-pantothenate: step 2/5.</text>
</comment>
<keyword evidence="3 4" id="KW-0436">Ligase</keyword>
<protein>
    <recommendedName>
        <fullName evidence="3">Coenzyme A biosynthesis bifunctional protein CoaBC</fullName>
    </recommendedName>
    <alternativeName>
        <fullName evidence="3">DNA/pantothenate metabolism flavoprotein</fullName>
    </alternativeName>
    <alternativeName>
        <fullName evidence="3">Phosphopantothenoylcysteine synthetase/decarboxylase</fullName>
        <shortName evidence="3">PPCS-PPCDC</shortName>
    </alternativeName>
    <domain>
        <recommendedName>
            <fullName evidence="3">Phosphopantothenoylcysteine decarboxylase</fullName>
            <shortName evidence="3">PPC decarboxylase</shortName>
            <shortName evidence="3">PPC-DC</shortName>
            <ecNumber evidence="3">4.1.1.36</ecNumber>
        </recommendedName>
        <alternativeName>
            <fullName evidence="3">CoaC</fullName>
        </alternativeName>
    </domain>
    <domain>
        <recommendedName>
            <fullName evidence="3">Phosphopantothenate--cysteine ligase</fullName>
            <ecNumber evidence="3">6.3.2.5</ecNumber>
        </recommendedName>
        <alternativeName>
            <fullName evidence="3">CoaB</fullName>
        </alternativeName>
        <alternativeName>
            <fullName evidence="3">Phosphopantothenoylcysteine synthetase</fullName>
            <shortName evidence="3">PPC synthetase</shortName>
            <shortName evidence="3">PPC-S</shortName>
        </alternativeName>
    </domain>
</protein>
<keyword evidence="1 3" id="KW-0210">Decarboxylase</keyword>
<comment type="pathway">
    <text evidence="3 4">Cofactor biosynthesis; coenzyme A biosynthesis; CoA from (R)-pantothenate: step 3/5.</text>
</comment>
<keyword evidence="3 4" id="KW-0288">FMN</keyword>
<dbReference type="GO" id="GO:0010181">
    <property type="term" value="F:FMN binding"/>
    <property type="evidence" value="ECO:0007669"/>
    <property type="project" value="UniProtKB-UniRule"/>
</dbReference>
<keyword evidence="3" id="KW-0479">Metal-binding</keyword>
<keyword evidence="2 3" id="KW-0456">Lyase</keyword>
<dbReference type="Pfam" id="PF02441">
    <property type="entry name" value="Flavoprotein"/>
    <property type="match status" value="1"/>
</dbReference>
<dbReference type="SUPFAM" id="SSF52507">
    <property type="entry name" value="Homo-oligomeric flavin-containing Cys decarboxylases, HFCD"/>
    <property type="match status" value="1"/>
</dbReference>
<feature type="domain" description="DNA/pantothenate metabolism flavoprotein C-terminal" evidence="6">
    <location>
        <begin position="186"/>
        <end position="393"/>
    </location>
</feature>
<comment type="catalytic activity">
    <reaction evidence="3 4">
        <text>N-[(R)-4-phosphopantothenoyl]-L-cysteine + H(+) = (R)-4'-phosphopantetheine + CO2</text>
        <dbReference type="Rhea" id="RHEA:16793"/>
        <dbReference type="ChEBI" id="CHEBI:15378"/>
        <dbReference type="ChEBI" id="CHEBI:16526"/>
        <dbReference type="ChEBI" id="CHEBI:59458"/>
        <dbReference type="ChEBI" id="CHEBI:61723"/>
        <dbReference type="EC" id="4.1.1.36"/>
    </reaction>
</comment>
<dbReference type="GO" id="GO:0004632">
    <property type="term" value="F:phosphopantothenate--cysteine ligase activity"/>
    <property type="evidence" value="ECO:0007669"/>
    <property type="project" value="UniProtKB-UniRule"/>
</dbReference>
<dbReference type="GO" id="GO:0004633">
    <property type="term" value="F:phosphopantothenoylcysteine decarboxylase activity"/>
    <property type="evidence" value="ECO:0007669"/>
    <property type="project" value="UniProtKB-UniRule"/>
</dbReference>
<dbReference type="EMBL" id="UAWO01000002">
    <property type="protein sequence ID" value="SQC07404.1"/>
    <property type="molecule type" value="Genomic_DNA"/>
</dbReference>
<evidence type="ECO:0000313" key="8">
    <source>
        <dbReference type="Proteomes" id="UP000250234"/>
    </source>
</evidence>
<feature type="binding site" evidence="3">
    <location>
        <position position="340"/>
    </location>
    <ligand>
        <name>CTP</name>
        <dbReference type="ChEBI" id="CHEBI:37563"/>
    </ligand>
</feature>
<comment type="cofactor">
    <cofactor evidence="3">
        <name>FMN</name>
        <dbReference type="ChEBI" id="CHEBI:58210"/>
    </cofactor>
    <text evidence="3">Binds 1 FMN per subunit.</text>
</comment>
<dbReference type="Pfam" id="PF04127">
    <property type="entry name" value="DFP"/>
    <property type="match status" value="1"/>
</dbReference>
<evidence type="ECO:0000256" key="1">
    <source>
        <dbReference type="ARBA" id="ARBA00022793"/>
    </source>
</evidence>
<name>A0A2X3C644_CLOPF</name>
<feature type="binding site" evidence="3">
    <location>
        <position position="288"/>
    </location>
    <ligand>
        <name>CTP</name>
        <dbReference type="ChEBI" id="CHEBI:37563"/>
    </ligand>
</feature>
<comment type="catalytic activity">
    <reaction evidence="3 4">
        <text>(R)-4'-phosphopantothenate + L-cysteine + CTP = N-[(R)-4-phosphopantothenoyl]-L-cysteine + CMP + diphosphate + H(+)</text>
        <dbReference type="Rhea" id="RHEA:19397"/>
        <dbReference type="ChEBI" id="CHEBI:10986"/>
        <dbReference type="ChEBI" id="CHEBI:15378"/>
        <dbReference type="ChEBI" id="CHEBI:33019"/>
        <dbReference type="ChEBI" id="CHEBI:35235"/>
        <dbReference type="ChEBI" id="CHEBI:37563"/>
        <dbReference type="ChEBI" id="CHEBI:59458"/>
        <dbReference type="ChEBI" id="CHEBI:60377"/>
        <dbReference type="EC" id="6.3.2.5"/>
    </reaction>
</comment>
<dbReference type="RefSeq" id="WP_111945761.1">
    <property type="nucleotide sequence ID" value="NZ_CATNYA010000001.1"/>
</dbReference>
<dbReference type="UniPathway" id="UPA00241">
    <property type="reaction ID" value="UER00353"/>
</dbReference>
<dbReference type="InterPro" id="IPR005252">
    <property type="entry name" value="CoaBC"/>
</dbReference>
<dbReference type="Gene3D" id="3.40.50.10300">
    <property type="entry name" value="CoaB-like"/>
    <property type="match status" value="1"/>
</dbReference>
<dbReference type="AlphaFoldDB" id="A0A2X3C644"/>
<feature type="region of interest" description="Phosphopantothenoylcysteine decarboxylase" evidence="3">
    <location>
        <begin position="1"/>
        <end position="189"/>
    </location>
</feature>
<feature type="binding site" evidence="3">
    <location>
        <position position="322"/>
    </location>
    <ligand>
        <name>CTP</name>
        <dbReference type="ChEBI" id="CHEBI:37563"/>
    </ligand>
</feature>
<comment type="caution">
    <text evidence="3">Lacks conserved residue(s) required for the propagation of feature annotation.</text>
</comment>
<keyword evidence="3" id="KW-0511">Multifunctional enzyme</keyword>
<dbReference type="EC" id="6.3.2.5" evidence="3"/>
<feature type="active site" description="Proton donor" evidence="3">
    <location>
        <position position="157"/>
    </location>
</feature>
<dbReference type="NCBIfam" id="TIGR00521">
    <property type="entry name" value="coaBC_dfp"/>
    <property type="match status" value="1"/>
</dbReference>
<evidence type="ECO:0000259" key="5">
    <source>
        <dbReference type="Pfam" id="PF02441"/>
    </source>
</evidence>
<evidence type="ECO:0000256" key="4">
    <source>
        <dbReference type="RuleBase" id="RU364078"/>
    </source>
</evidence>
<dbReference type="EC" id="4.1.1.36" evidence="3"/>
<dbReference type="InterPro" id="IPR035929">
    <property type="entry name" value="CoaB-like_sf"/>
</dbReference>
<dbReference type="GO" id="GO:0071513">
    <property type="term" value="C:phosphopantothenoylcysteine decarboxylase complex"/>
    <property type="evidence" value="ECO:0007669"/>
    <property type="project" value="TreeGrafter"/>
</dbReference>
<dbReference type="InterPro" id="IPR003382">
    <property type="entry name" value="Flavoprotein"/>
</dbReference>
<dbReference type="SUPFAM" id="SSF102645">
    <property type="entry name" value="CoaB-like"/>
    <property type="match status" value="1"/>
</dbReference>
<comment type="function">
    <text evidence="4">Catalyzes two steps in the biosynthesis of coenzyme A. In the first step cysteine is conjugated to 4'-phosphopantothenate to form 4-phosphopantothenoylcysteine, in the latter compound is decarboxylated to form 4'-phosphopantotheine.</text>
</comment>
<sequence>MKDKKCVVVGVSGGVAVYKALDVISRLRKKDVEVHVIMTKSATEFVTPLSFQSLSQNMVIIDMFAEPKAWEIQHISLAKKADLMLIVPATANIIGKVANGIADDMLSTTIMATKAPVIFCPAMNTNMYENPIVQRNINLLKEFGYEFIEPASGRLACGDEGKGKLQDTEIIAEETLRRLHSTKDLLGKKVVVTAGPTMVPIDPVRILTNRSSGKMGYSIAEEARDRGAEVVLISGPTSLIKPNGIKVIDIKTNEDMFNAIKNEFKDADIVIKSAAVADYKAKNYSNEKIKKTGDDLNLIFERDRDILKTLGDMKENQILVGFAAESSNLKENAKGKLERKNLDYIVANDISNQETGFASDENKVTIISKSGEEVSLEKMSKREVAKNIFDIIKGR</sequence>
<proteinExistence type="inferred from homology"/>
<accession>A0A2X3C644</accession>
<dbReference type="PANTHER" id="PTHR14359">
    <property type="entry name" value="HOMO-OLIGOMERIC FLAVIN CONTAINING CYS DECARBOXYLASE FAMILY"/>
    <property type="match status" value="1"/>
</dbReference>
<comment type="function">
    <text evidence="3">Catalyzes two sequential steps in the biosynthesis of coenzyme A. In the first step cysteine is conjugated to 4'-phosphopantothenate to form 4-phosphopantothenoylcysteine. In the second step the latter compound is decarboxylated to form 4'-phosphopantotheine.</text>
</comment>
<reference evidence="7 8" key="1">
    <citation type="submission" date="2018-06" db="EMBL/GenBank/DDBJ databases">
        <authorList>
            <consortium name="Pathogen Informatics"/>
            <person name="Doyle S."/>
        </authorList>
    </citation>
    <scope>NUCLEOTIDE SEQUENCE [LARGE SCALE GENOMIC DNA]</scope>
    <source>
        <strain evidence="7 8">NCTC8081</strain>
    </source>
</reference>
<dbReference type="HAMAP" id="MF_02225">
    <property type="entry name" value="CoaBC"/>
    <property type="match status" value="1"/>
</dbReference>
<comment type="similarity">
    <text evidence="3 4">In the N-terminal section; belongs to the HFCD (homo-oligomeric flavin containing Cys decarboxylase) superfamily.</text>
</comment>